<name>A0ACB9GMZ7_9ASTR</name>
<keyword evidence="2" id="KW-1185">Reference proteome</keyword>
<evidence type="ECO:0000313" key="2">
    <source>
        <dbReference type="Proteomes" id="UP001056120"/>
    </source>
</evidence>
<sequence>MSVLASPVCPMPLIASLEQRKDNIFSSFHSCCNKHLVEIPVRDDDAPLAQFVVAFNRASWTYPAILDPTSRQRLKFLPFTVETMEPSPEALINDSLLTRMYEQVKIYSAVFLPSGTLEIVKIYSTAFLPSGTTTVDLQHAETKTKDGEKDENLIFVVGATGKVGSRTVDLQIKEWRSLNKDGKAMWLRNVNHSSVES</sequence>
<comment type="caution">
    <text evidence="1">The sequence shown here is derived from an EMBL/GenBank/DDBJ whole genome shotgun (WGS) entry which is preliminary data.</text>
</comment>
<gene>
    <name evidence="1" type="ORF">L1987_43924</name>
</gene>
<protein>
    <submittedName>
        <fullName evidence="1">Uncharacterized protein</fullName>
    </submittedName>
</protein>
<dbReference type="Proteomes" id="UP001056120">
    <property type="component" value="Linkage Group LG14"/>
</dbReference>
<dbReference type="EMBL" id="CM042031">
    <property type="protein sequence ID" value="KAI3784819.1"/>
    <property type="molecule type" value="Genomic_DNA"/>
</dbReference>
<organism evidence="1 2">
    <name type="scientific">Smallanthus sonchifolius</name>
    <dbReference type="NCBI Taxonomy" id="185202"/>
    <lineage>
        <taxon>Eukaryota</taxon>
        <taxon>Viridiplantae</taxon>
        <taxon>Streptophyta</taxon>
        <taxon>Embryophyta</taxon>
        <taxon>Tracheophyta</taxon>
        <taxon>Spermatophyta</taxon>
        <taxon>Magnoliopsida</taxon>
        <taxon>eudicotyledons</taxon>
        <taxon>Gunneridae</taxon>
        <taxon>Pentapetalae</taxon>
        <taxon>asterids</taxon>
        <taxon>campanulids</taxon>
        <taxon>Asterales</taxon>
        <taxon>Asteraceae</taxon>
        <taxon>Asteroideae</taxon>
        <taxon>Heliantheae alliance</taxon>
        <taxon>Millerieae</taxon>
        <taxon>Smallanthus</taxon>
    </lineage>
</organism>
<evidence type="ECO:0000313" key="1">
    <source>
        <dbReference type="EMBL" id="KAI3784819.1"/>
    </source>
</evidence>
<proteinExistence type="predicted"/>
<reference evidence="1 2" key="2">
    <citation type="journal article" date="2022" name="Mol. Ecol. Resour.">
        <title>The genomes of chicory, endive, great burdock and yacon provide insights into Asteraceae paleo-polyploidization history and plant inulin production.</title>
        <authorList>
            <person name="Fan W."/>
            <person name="Wang S."/>
            <person name="Wang H."/>
            <person name="Wang A."/>
            <person name="Jiang F."/>
            <person name="Liu H."/>
            <person name="Zhao H."/>
            <person name="Xu D."/>
            <person name="Zhang Y."/>
        </authorList>
    </citation>
    <scope>NUCLEOTIDE SEQUENCE [LARGE SCALE GENOMIC DNA]</scope>
    <source>
        <strain evidence="2">cv. Yunnan</strain>
        <tissue evidence="1">Leaves</tissue>
    </source>
</reference>
<reference evidence="2" key="1">
    <citation type="journal article" date="2022" name="Mol. Ecol. Resour.">
        <title>The genomes of chicory, endive, great burdock and yacon provide insights into Asteraceae palaeo-polyploidization history and plant inulin production.</title>
        <authorList>
            <person name="Fan W."/>
            <person name="Wang S."/>
            <person name="Wang H."/>
            <person name="Wang A."/>
            <person name="Jiang F."/>
            <person name="Liu H."/>
            <person name="Zhao H."/>
            <person name="Xu D."/>
            <person name="Zhang Y."/>
        </authorList>
    </citation>
    <scope>NUCLEOTIDE SEQUENCE [LARGE SCALE GENOMIC DNA]</scope>
    <source>
        <strain evidence="2">cv. Yunnan</strain>
    </source>
</reference>
<accession>A0ACB9GMZ7</accession>